<evidence type="ECO:0000313" key="9">
    <source>
        <dbReference type="EMBL" id="ANH40489.1"/>
    </source>
</evidence>
<feature type="transmembrane region" description="Helical" evidence="7">
    <location>
        <begin position="626"/>
        <end position="648"/>
    </location>
</feature>
<feature type="transmembrane region" description="Helical" evidence="7">
    <location>
        <begin position="334"/>
        <end position="352"/>
    </location>
</feature>
<dbReference type="RefSeq" id="WP_084527900.1">
    <property type="nucleotide sequence ID" value="NZ_CP015079.1"/>
</dbReference>
<feature type="domain" description="Copper resistance protein D" evidence="8">
    <location>
        <begin position="257"/>
        <end position="344"/>
    </location>
</feature>
<feature type="transmembrane region" description="Helical" evidence="7">
    <location>
        <begin position="194"/>
        <end position="213"/>
    </location>
</feature>
<organism evidence="9 10">
    <name type="scientific">Nocardioides dokdonensis FR1436</name>
    <dbReference type="NCBI Taxonomy" id="1300347"/>
    <lineage>
        <taxon>Bacteria</taxon>
        <taxon>Bacillati</taxon>
        <taxon>Actinomycetota</taxon>
        <taxon>Actinomycetes</taxon>
        <taxon>Propionibacteriales</taxon>
        <taxon>Nocardioidaceae</taxon>
        <taxon>Nocardioides</taxon>
    </lineage>
</organism>
<evidence type="ECO:0000313" key="10">
    <source>
        <dbReference type="Proteomes" id="UP000077868"/>
    </source>
</evidence>
<feature type="transmembrane region" description="Helical" evidence="7">
    <location>
        <begin position="116"/>
        <end position="141"/>
    </location>
</feature>
<dbReference type="STRING" id="1300347.I601_4094"/>
<dbReference type="InterPro" id="IPR008457">
    <property type="entry name" value="Cu-R_CopD_dom"/>
</dbReference>
<evidence type="ECO:0000259" key="8">
    <source>
        <dbReference type="Pfam" id="PF05425"/>
    </source>
</evidence>
<feature type="transmembrane region" description="Helical" evidence="7">
    <location>
        <begin position="426"/>
        <end position="447"/>
    </location>
</feature>
<keyword evidence="10" id="KW-1185">Reference proteome</keyword>
<feature type="transmembrane region" description="Helical" evidence="7">
    <location>
        <begin position="225"/>
        <end position="244"/>
    </location>
</feature>
<evidence type="ECO:0000256" key="3">
    <source>
        <dbReference type="ARBA" id="ARBA00022692"/>
    </source>
</evidence>
<feature type="region of interest" description="Disordered" evidence="6">
    <location>
        <begin position="682"/>
        <end position="706"/>
    </location>
</feature>
<proteinExistence type="predicted"/>
<dbReference type="AlphaFoldDB" id="A0A1A9GQB1"/>
<name>A0A1A9GQB1_9ACTN</name>
<dbReference type="EMBL" id="CP015079">
    <property type="protein sequence ID" value="ANH40489.1"/>
    <property type="molecule type" value="Genomic_DNA"/>
</dbReference>
<gene>
    <name evidence="9" type="ORF">I601_4094</name>
</gene>
<protein>
    <submittedName>
        <fullName evidence="9">Cytochrome c oxidase caa3 assembly factor (Caa3_CtaG)</fullName>
    </submittedName>
</protein>
<reference evidence="9 10" key="1">
    <citation type="submission" date="2016-03" db="EMBL/GenBank/DDBJ databases">
        <title>Complete genome sequence of a soil Actinobacterium, Nocardioides dokdonensis FR1436.</title>
        <authorList>
            <person name="Kwon S.-K."/>
            <person name="Kim K."/>
            <person name="Kim J.F."/>
        </authorList>
    </citation>
    <scope>NUCLEOTIDE SEQUENCE [LARGE SCALE GENOMIC DNA]</scope>
    <source>
        <strain evidence="9 10">FR1436</strain>
    </source>
</reference>
<feature type="transmembrane region" description="Helical" evidence="7">
    <location>
        <begin position="504"/>
        <end position="528"/>
    </location>
</feature>
<accession>A0A1A9GQB1</accession>
<feature type="transmembrane region" description="Helical" evidence="7">
    <location>
        <begin position="25"/>
        <end position="45"/>
    </location>
</feature>
<feature type="transmembrane region" description="Helical" evidence="7">
    <location>
        <begin position="169"/>
        <end position="187"/>
    </location>
</feature>
<dbReference type="GO" id="GO:0006825">
    <property type="term" value="P:copper ion transport"/>
    <property type="evidence" value="ECO:0007669"/>
    <property type="project" value="InterPro"/>
</dbReference>
<dbReference type="OrthoDB" id="5241646at2"/>
<dbReference type="PANTHER" id="PTHR34820:SF4">
    <property type="entry name" value="INNER MEMBRANE PROTEIN YEBZ"/>
    <property type="match status" value="1"/>
</dbReference>
<dbReference type="PATRIC" id="fig|1300347.3.peg.4102"/>
<keyword evidence="5 7" id="KW-0472">Membrane</keyword>
<dbReference type="GO" id="GO:0005886">
    <property type="term" value="C:plasma membrane"/>
    <property type="evidence" value="ECO:0007669"/>
    <property type="project" value="UniProtKB-SubCell"/>
</dbReference>
<evidence type="ECO:0000256" key="2">
    <source>
        <dbReference type="ARBA" id="ARBA00022475"/>
    </source>
</evidence>
<dbReference type="KEGG" id="ndk:I601_4094"/>
<evidence type="ECO:0000256" key="5">
    <source>
        <dbReference type="ARBA" id="ARBA00023136"/>
    </source>
</evidence>
<dbReference type="PANTHER" id="PTHR34820">
    <property type="entry name" value="INNER MEMBRANE PROTEIN YEBZ"/>
    <property type="match status" value="1"/>
</dbReference>
<dbReference type="Pfam" id="PF05425">
    <property type="entry name" value="CopD"/>
    <property type="match status" value="1"/>
</dbReference>
<keyword evidence="4 7" id="KW-1133">Transmembrane helix</keyword>
<feature type="transmembrane region" description="Helical" evidence="7">
    <location>
        <begin position="394"/>
        <end position="414"/>
    </location>
</feature>
<evidence type="ECO:0000256" key="7">
    <source>
        <dbReference type="SAM" id="Phobius"/>
    </source>
</evidence>
<evidence type="ECO:0000256" key="6">
    <source>
        <dbReference type="SAM" id="MobiDB-lite"/>
    </source>
</evidence>
<dbReference type="InterPro" id="IPR019108">
    <property type="entry name" value="Caa3_assmbl_CtaG-rel"/>
</dbReference>
<comment type="subcellular location">
    <subcellularLocation>
        <location evidence="1">Cell membrane</location>
        <topology evidence="1">Multi-pass membrane protein</topology>
    </subcellularLocation>
</comment>
<feature type="transmembrane region" description="Helical" evidence="7">
    <location>
        <begin position="572"/>
        <end position="594"/>
    </location>
</feature>
<evidence type="ECO:0000256" key="1">
    <source>
        <dbReference type="ARBA" id="ARBA00004651"/>
    </source>
</evidence>
<keyword evidence="3 7" id="KW-0812">Transmembrane</keyword>
<evidence type="ECO:0000256" key="4">
    <source>
        <dbReference type="ARBA" id="ARBA00022989"/>
    </source>
</evidence>
<keyword evidence="2" id="KW-1003">Cell membrane</keyword>
<feature type="transmembrane region" description="Helical" evidence="7">
    <location>
        <begin position="540"/>
        <end position="560"/>
    </location>
</feature>
<feature type="transmembrane region" description="Helical" evidence="7">
    <location>
        <begin position="264"/>
        <end position="282"/>
    </location>
</feature>
<feature type="transmembrane region" description="Helical" evidence="7">
    <location>
        <begin position="459"/>
        <end position="483"/>
    </location>
</feature>
<dbReference type="Proteomes" id="UP000077868">
    <property type="component" value="Chromosome"/>
</dbReference>
<dbReference type="InterPro" id="IPR032694">
    <property type="entry name" value="CopC/D"/>
</dbReference>
<feature type="transmembrane region" description="Helical" evidence="7">
    <location>
        <begin position="294"/>
        <end position="314"/>
    </location>
</feature>
<dbReference type="Pfam" id="PF09678">
    <property type="entry name" value="Caa3_CtaG"/>
    <property type="match status" value="1"/>
</dbReference>
<sequence length="706" mass="74971">MTSPIAPSDRAVTGSPVTGSGTRRAAGLLVLTALAPGVALGLLFLSDGLAATSLPGLPDSGAVTRWGLPVVQAVRDASATVAVGVVVLAATCLPTAPGSSDGSGGGLRRVSSTQRLLLKVGAVTAMAWAWSTLAMLIFVYADASGEPVGGEGFWSQTWFFATSYDPGRYLLTGAALAALLATACLMIRRPEGMGFAALVALAGVWPMALGGHATGSLDHNRLVELQLFHLVGVTVWTVGLVGLLVVRRHLGDNLGPVVRRYSRLAGWCLLLVALSGVSGAALRLPGASALTTSYGAMLAVKVTVLSAVAALGWWQRTRIVRRIECGASSAFARLAFYEVVLLLTGAGAGVALSRTNTPAPETDPSLSNAQALLGTDLPPELGIGEWFTQWKPDLIWLTVALAMTAWYLSAVLRLRARGDGWPLLRTIAWLLGWLLVVWATSGSPGVYGRVLFSMHMVQHMTIATAAPTFLVLGAPITLALRALPRRTDGSLGPREWLQEALRSFLAHLLTLPVVTAGMFVVSLAVFYYSGLFELSLESHTMHVAMVAHFLLTGFLLANCLVGIDPGIHRPMFPLRVVLLMVTFGFHALFSVSLMSSDQVLALDWFSALQRPWGASLLDDQQFGASLGWALGDYPLAILAGALIVRWVASDRRERRRFDRSEARTGGQVMADYNAYLSRLGKLDGSLEPSRDPAPPPAPESTGERQE</sequence>